<reference evidence="2" key="3">
    <citation type="submission" date="2025-08" db="UniProtKB">
        <authorList>
            <consortium name="Ensembl"/>
        </authorList>
    </citation>
    <scope>IDENTIFICATION</scope>
    <source>
        <strain evidence="2">17573</strain>
    </source>
</reference>
<reference evidence="2" key="4">
    <citation type="submission" date="2025-09" db="UniProtKB">
        <authorList>
            <consortium name="Ensembl"/>
        </authorList>
    </citation>
    <scope>IDENTIFICATION</scope>
    <source>
        <strain evidence="2">17573</strain>
    </source>
</reference>
<sequence length="232" mass="26353">FFFFFFFFLRPSHSGWSAVVPSRLTATSASQFKRFSCVSLLSSWDYRHPPPCPANFCIFSRDRVSPGWPGWSQLGLPECWDYRRKRPPTSGPQCFFKCEIVTKDKAIKLWAWEVKAAVSHDCATVLLQPGQQRQTLFQKKKKKDILNDNHTQYSFFLRQSLTLLPRPECSGAISAHCSLCLPDSSDSLASASQVARIIGVRHQAQLTFVSLVEMGFHHVGQADLKPKILDLK</sequence>
<proteinExistence type="predicted"/>
<reference evidence="3" key="1">
    <citation type="journal article" date="2007" name="Science">
        <title>Evolutionary and biomedical insights from the rhesus macaque genome.</title>
        <authorList>
            <person name="Gibbs R.A."/>
            <person name="Rogers J."/>
            <person name="Katze M.G."/>
            <person name="Bumgarner R."/>
            <person name="Weinstock G.M."/>
            <person name="Mardis E.R."/>
            <person name="Remington K.A."/>
            <person name="Strausberg R.L."/>
            <person name="Venter J.C."/>
            <person name="Wilson R.K."/>
            <person name="Batzer M.A."/>
            <person name="Bustamante C.D."/>
            <person name="Eichler E.E."/>
            <person name="Hahn M.W."/>
            <person name="Hardison R.C."/>
            <person name="Makova K.D."/>
            <person name="Miller W."/>
            <person name="Milosavljevic A."/>
            <person name="Palermo R.E."/>
            <person name="Siepel A."/>
            <person name="Sikela J.M."/>
            <person name="Attaway T."/>
            <person name="Bell S."/>
            <person name="Bernard K.E."/>
            <person name="Buhay C.J."/>
            <person name="Chandrabose M.N."/>
            <person name="Dao M."/>
            <person name="Davis C."/>
            <person name="Delehaunty K.D."/>
            <person name="Ding Y."/>
            <person name="Dinh H.H."/>
            <person name="Dugan-Rocha S."/>
            <person name="Fulton L.A."/>
            <person name="Gabisi R.A."/>
            <person name="Garner T.T."/>
            <person name="Godfrey J."/>
            <person name="Hawes A.C."/>
            <person name="Hernandez J."/>
            <person name="Hines S."/>
            <person name="Holder M."/>
            <person name="Hume J."/>
            <person name="Jhangiani S.N."/>
            <person name="Joshi V."/>
            <person name="Khan Z.M."/>
            <person name="Kirkness E.F."/>
            <person name="Cree A."/>
            <person name="Fowler R.G."/>
            <person name="Lee S."/>
            <person name="Lewis L.R."/>
            <person name="Li Z."/>
            <person name="Liu Y.-S."/>
            <person name="Moore S.M."/>
            <person name="Muzny D."/>
            <person name="Nazareth L.V."/>
            <person name="Ngo D.N."/>
            <person name="Okwuonu G.O."/>
            <person name="Pai G."/>
            <person name="Parker D."/>
            <person name="Paul H.A."/>
            <person name="Pfannkoch C."/>
            <person name="Pohl C.S."/>
            <person name="Rogers Y.-H.C."/>
            <person name="Ruiz S.J."/>
            <person name="Sabo A."/>
            <person name="Santibanez J."/>
            <person name="Schneider B.W."/>
            <person name="Smith S.M."/>
            <person name="Sodergren E."/>
            <person name="Svatek A.F."/>
            <person name="Utterback T.R."/>
            <person name="Vattathil S."/>
            <person name="Warren W."/>
            <person name="White C.S."/>
            <person name="Chinwalla A.T."/>
            <person name="Feng Y."/>
            <person name="Halpern A.L."/>
            <person name="Hillier L.W."/>
            <person name="Huang X."/>
            <person name="Minx P."/>
            <person name="Nelson J.O."/>
            <person name="Pepin K.H."/>
            <person name="Qin X."/>
            <person name="Sutton G.G."/>
            <person name="Venter E."/>
            <person name="Walenz B.P."/>
            <person name="Wallis J.W."/>
            <person name="Worley K.C."/>
            <person name="Yang S.-P."/>
            <person name="Jones S.M."/>
            <person name="Marra M.A."/>
            <person name="Rocchi M."/>
            <person name="Schein J.E."/>
            <person name="Baertsch R."/>
            <person name="Clarke L."/>
            <person name="Csuros M."/>
            <person name="Glasscock J."/>
            <person name="Harris R.A."/>
            <person name="Havlak P."/>
            <person name="Jackson A.R."/>
            <person name="Jiang H."/>
            <person name="Liu Y."/>
            <person name="Messina D.N."/>
            <person name="Shen Y."/>
            <person name="Song H.X.-Z."/>
            <person name="Wylie T."/>
            <person name="Zhang L."/>
            <person name="Birney E."/>
            <person name="Han K."/>
            <person name="Konkel M.K."/>
            <person name="Lee J."/>
            <person name="Smit A.F.A."/>
            <person name="Ullmer B."/>
            <person name="Wang H."/>
            <person name="Xing J."/>
            <person name="Burhans R."/>
            <person name="Cheng Z."/>
            <person name="Karro J.E."/>
            <person name="Ma J."/>
            <person name="Raney B."/>
            <person name="She X."/>
            <person name="Cox M.J."/>
            <person name="Demuth J.P."/>
            <person name="Dumas L.J."/>
            <person name="Han S.-G."/>
            <person name="Hopkins J."/>
            <person name="Karimpour-Fard A."/>
            <person name="Kim Y.H."/>
            <person name="Pollack J.R."/>
            <person name="Vinar T."/>
            <person name="Addo-Quaye C."/>
            <person name="Degenhardt J."/>
            <person name="Denby A."/>
            <person name="Hubisz M.J."/>
            <person name="Indap A."/>
            <person name="Kosiol C."/>
            <person name="Lahn B.T."/>
            <person name="Lawson H.A."/>
            <person name="Marklein A."/>
            <person name="Nielsen R."/>
            <person name="Vallender E.J."/>
            <person name="Clark A.G."/>
            <person name="Ferguson B."/>
            <person name="Hernandez R.D."/>
            <person name="Hirani K."/>
            <person name="Kehrer-Sawatzki H."/>
            <person name="Kolb J."/>
            <person name="Patil S."/>
            <person name="Pu L.-L."/>
            <person name="Ren Y."/>
            <person name="Smith D.G."/>
            <person name="Wheeler D.A."/>
            <person name="Schenck I."/>
            <person name="Ball E.V."/>
            <person name="Chen R."/>
            <person name="Cooper D.N."/>
            <person name="Giardine B."/>
            <person name="Hsu F."/>
            <person name="Kent W.J."/>
            <person name="Lesk A."/>
            <person name="Nelson D.L."/>
            <person name="O'brien W.E."/>
            <person name="Pruefer K."/>
            <person name="Stenson P.D."/>
            <person name="Wallace J.C."/>
            <person name="Ke H."/>
            <person name="Liu X.-M."/>
            <person name="Wang P."/>
            <person name="Xiang A.P."/>
            <person name="Yang F."/>
            <person name="Barber G.P."/>
            <person name="Haussler D."/>
            <person name="Karolchik D."/>
            <person name="Kern A.D."/>
            <person name="Kuhn R.M."/>
            <person name="Smith K.E."/>
            <person name="Zwieg A.S."/>
        </authorList>
    </citation>
    <scope>NUCLEOTIDE SEQUENCE [LARGE SCALE GENOMIC DNA]</scope>
    <source>
        <strain evidence="3">17573</strain>
    </source>
</reference>
<dbReference type="Proteomes" id="UP000006718">
    <property type="component" value="Chromosome 14"/>
</dbReference>
<feature type="chain" id="PRO_5023851518" evidence="1">
    <location>
        <begin position="18"/>
        <end position="232"/>
    </location>
</feature>
<accession>A0A5F8A9K0</accession>
<name>A0A5F8A9K0_MACMU</name>
<dbReference type="Ensembl" id="ENSMMUT00000109464.1">
    <property type="protein sequence ID" value="ENSMMUP00000074054.1"/>
    <property type="gene ID" value="ENSMMUG00000063960.1"/>
</dbReference>
<dbReference type="PANTHER" id="PTHR12138">
    <property type="entry name" value="PRIMATE-EXPANDED PROTEIN FAMILY"/>
    <property type="match status" value="1"/>
</dbReference>
<dbReference type="Bgee" id="ENSMMUG00000063960">
    <property type="expression patterns" value="Expressed in liver and 7 other cell types or tissues"/>
</dbReference>
<feature type="signal peptide" evidence="1">
    <location>
        <begin position="1"/>
        <end position="17"/>
    </location>
</feature>
<dbReference type="PANTHER" id="PTHR12138:SF135">
    <property type="entry name" value="SAM DOMAIN-CONTAINING PROTEIN"/>
    <property type="match status" value="1"/>
</dbReference>
<protein>
    <submittedName>
        <fullName evidence="2">Uncharacterized protein</fullName>
    </submittedName>
</protein>
<dbReference type="VEuPathDB" id="HostDB:ENSMMUG00000063960"/>
<keyword evidence="1" id="KW-0732">Signal</keyword>
<dbReference type="AlphaFoldDB" id="A0A5F8A9K0"/>
<evidence type="ECO:0000313" key="2">
    <source>
        <dbReference type="Ensembl" id="ENSMMUP00000074054.1"/>
    </source>
</evidence>
<evidence type="ECO:0000256" key="1">
    <source>
        <dbReference type="SAM" id="SignalP"/>
    </source>
</evidence>
<evidence type="ECO:0000313" key="3">
    <source>
        <dbReference type="Proteomes" id="UP000006718"/>
    </source>
</evidence>
<dbReference type="GeneTree" id="ENSGT01150000286943"/>
<keyword evidence="3" id="KW-1185">Reference proteome</keyword>
<organism evidence="2 3">
    <name type="scientific">Macaca mulatta</name>
    <name type="common">Rhesus macaque</name>
    <dbReference type="NCBI Taxonomy" id="9544"/>
    <lineage>
        <taxon>Eukaryota</taxon>
        <taxon>Metazoa</taxon>
        <taxon>Chordata</taxon>
        <taxon>Craniata</taxon>
        <taxon>Vertebrata</taxon>
        <taxon>Euteleostomi</taxon>
        <taxon>Mammalia</taxon>
        <taxon>Eutheria</taxon>
        <taxon>Euarchontoglires</taxon>
        <taxon>Primates</taxon>
        <taxon>Haplorrhini</taxon>
        <taxon>Catarrhini</taxon>
        <taxon>Cercopithecidae</taxon>
        <taxon>Cercopithecinae</taxon>
        <taxon>Macaca</taxon>
    </lineage>
</organism>
<reference evidence="2" key="2">
    <citation type="submission" date="2019-01" db="EMBL/GenBank/DDBJ databases">
        <authorList>
            <person name="Graves T."/>
            <person name="Eichler E.E."/>
            <person name="Wilson R.K."/>
        </authorList>
    </citation>
    <scope>NUCLEOTIDE SEQUENCE [LARGE SCALE GENOMIC DNA]</scope>
    <source>
        <strain evidence="2">17573</strain>
    </source>
</reference>
<dbReference type="InParanoid" id="A0A5F8A9K0"/>